<gene>
    <name evidence="9" type="ORF">METZ01_LOCUS390795</name>
</gene>
<keyword evidence="8" id="KW-0670">Pyruvate</keyword>
<protein>
    <recommendedName>
        <fullName evidence="10">S-adenosylmethionine decarboxylase proenzyme</fullName>
    </recommendedName>
</protein>
<evidence type="ECO:0000256" key="8">
    <source>
        <dbReference type="ARBA" id="ARBA00023317"/>
    </source>
</evidence>
<evidence type="ECO:0000256" key="7">
    <source>
        <dbReference type="ARBA" id="ARBA00023270"/>
    </source>
</evidence>
<dbReference type="SUPFAM" id="SSF56276">
    <property type="entry name" value="S-adenosylmethionine decarboxylase"/>
    <property type="match status" value="1"/>
</dbReference>
<comment type="cofactor">
    <cofactor evidence="1">
        <name>pyruvate</name>
        <dbReference type="ChEBI" id="CHEBI:15361"/>
    </cofactor>
</comment>
<proteinExistence type="predicted"/>
<evidence type="ECO:0000313" key="9">
    <source>
        <dbReference type="EMBL" id="SVD37941.1"/>
    </source>
</evidence>
<dbReference type="GO" id="GO:0005829">
    <property type="term" value="C:cytosol"/>
    <property type="evidence" value="ECO:0007669"/>
    <property type="project" value="TreeGrafter"/>
</dbReference>
<evidence type="ECO:0000256" key="3">
    <source>
        <dbReference type="ARBA" id="ARBA00022813"/>
    </source>
</evidence>
<organism evidence="9">
    <name type="scientific">marine metagenome</name>
    <dbReference type="NCBI Taxonomy" id="408172"/>
    <lineage>
        <taxon>unclassified sequences</taxon>
        <taxon>metagenomes</taxon>
        <taxon>ecological metagenomes</taxon>
    </lineage>
</organism>
<accession>A0A382UW90</accession>
<dbReference type="InterPro" id="IPR003826">
    <property type="entry name" value="AdoMetDC_fam_prok"/>
</dbReference>
<keyword evidence="4" id="KW-0620">Polyamine biosynthesis</keyword>
<dbReference type="Pfam" id="PF02675">
    <property type="entry name" value="AdoMet_dc"/>
    <property type="match status" value="1"/>
</dbReference>
<dbReference type="PANTHER" id="PTHR33866">
    <property type="entry name" value="S-ADENOSYLMETHIONINE DECARBOXYLASE PROENZYME"/>
    <property type="match status" value="1"/>
</dbReference>
<dbReference type="Gene3D" id="3.60.90.10">
    <property type="entry name" value="S-adenosylmethionine decarboxylase"/>
    <property type="match status" value="1"/>
</dbReference>
<evidence type="ECO:0000256" key="2">
    <source>
        <dbReference type="ARBA" id="ARBA00022793"/>
    </source>
</evidence>
<dbReference type="AlphaFoldDB" id="A0A382UW90"/>
<evidence type="ECO:0008006" key="10">
    <source>
        <dbReference type="Google" id="ProtNLM"/>
    </source>
</evidence>
<keyword evidence="2" id="KW-0210">Decarboxylase</keyword>
<dbReference type="PANTHER" id="PTHR33866:SF2">
    <property type="entry name" value="S-ADENOSYLMETHIONINE DECARBOXYLASE PROENZYME"/>
    <property type="match status" value="1"/>
</dbReference>
<reference evidence="9" key="1">
    <citation type="submission" date="2018-05" db="EMBL/GenBank/DDBJ databases">
        <authorList>
            <person name="Lanie J.A."/>
            <person name="Ng W.-L."/>
            <person name="Kazmierczak K.M."/>
            <person name="Andrzejewski T.M."/>
            <person name="Davidsen T.M."/>
            <person name="Wayne K.J."/>
            <person name="Tettelin H."/>
            <person name="Glass J.I."/>
            <person name="Rusch D."/>
            <person name="Podicherti R."/>
            <person name="Tsui H.-C.T."/>
            <person name="Winkler M.E."/>
        </authorList>
    </citation>
    <scope>NUCLEOTIDE SEQUENCE</scope>
</reference>
<dbReference type="GO" id="GO:0004014">
    <property type="term" value="F:adenosylmethionine decarboxylase activity"/>
    <property type="evidence" value="ECO:0007669"/>
    <property type="project" value="InterPro"/>
</dbReference>
<keyword evidence="5" id="KW-0865">Zymogen</keyword>
<sequence>MPKELSLHLLIDGSFGDINKMYDQDALANFLREYPSTLGMNIIHGPVVLPYSAPNPLDSGISGFVVIAESHISVHTFPERNYINIDIFSCRSFDSDKAISDIKAFFSLQTIKSWLVERGLEYLDQNPDGPSNTNQLDAAVNTN</sequence>
<keyword evidence="7" id="KW-0704">Schiff base</keyword>
<evidence type="ECO:0000256" key="5">
    <source>
        <dbReference type="ARBA" id="ARBA00023145"/>
    </source>
</evidence>
<dbReference type="EMBL" id="UINC01146928">
    <property type="protein sequence ID" value="SVD37941.1"/>
    <property type="molecule type" value="Genomic_DNA"/>
</dbReference>
<name>A0A382UW90_9ZZZZ</name>
<keyword evidence="3" id="KW-0068">Autocatalytic cleavage</keyword>
<keyword evidence="6" id="KW-0456">Lyase</keyword>
<evidence type="ECO:0000256" key="4">
    <source>
        <dbReference type="ARBA" id="ARBA00023115"/>
    </source>
</evidence>
<dbReference type="GO" id="GO:0008295">
    <property type="term" value="P:spermidine biosynthetic process"/>
    <property type="evidence" value="ECO:0007669"/>
    <property type="project" value="InterPro"/>
</dbReference>
<dbReference type="InterPro" id="IPR016067">
    <property type="entry name" value="S-AdoMet_deCO2ase_core"/>
</dbReference>
<evidence type="ECO:0000256" key="1">
    <source>
        <dbReference type="ARBA" id="ARBA00001928"/>
    </source>
</evidence>
<evidence type="ECO:0000256" key="6">
    <source>
        <dbReference type="ARBA" id="ARBA00023239"/>
    </source>
</evidence>